<evidence type="ECO:0000313" key="2">
    <source>
        <dbReference type="EMBL" id="AIT70759.1"/>
    </source>
</evidence>
<gene>
    <name evidence="2" type="primary">144</name>
</gene>
<evidence type="ECO:0000313" key="3">
    <source>
        <dbReference type="Proteomes" id="UP000121784"/>
    </source>
</evidence>
<keyword evidence="1" id="KW-1133">Transmembrane helix</keyword>
<reference evidence="2 3" key="1">
    <citation type="submission" date="2014-09" db="EMBL/GenBank/DDBJ databases">
        <title>Complete Genome Sequence of the Embu Virus Strain SPAn 880.</title>
        <authorList>
            <person name="Ibrahim M.S."/>
            <person name="Antwerpen M.H."/>
            <person name="Georgi E."/>
            <person name="Vette P."/>
            <person name="Zoeller G."/>
            <person name="Meyer H."/>
        </authorList>
    </citation>
    <scope>NUCLEOTIDE SEQUENCE [LARGE SCALE GENOMIC DNA]</scope>
    <source>
        <strain evidence="2">SPAn880</strain>
    </source>
</reference>
<feature type="transmembrane region" description="Helical" evidence="1">
    <location>
        <begin position="6"/>
        <end position="32"/>
    </location>
</feature>
<accession>A0A097IW07</accession>
<dbReference type="Proteomes" id="UP000121784">
    <property type="component" value="Segment"/>
</dbReference>
<name>A0A097IW07_9POXV</name>
<sequence length="195" mass="22654">METGIIIVIVITTIIAILLFCYSVCICIYYTVPLYYKKNKKKKIIKLNEIYFGTNDINKKSVEYITNYETDDIGNKSVDITSYDENDNYNKDEFIEENEYWEDDDISTSMSVAKYDEEIIEPIYANISNDDVINSYDKIDNNIKDLYAIINTDTNKNIENDDEIEDKKSSSNNHVNVSLHKESEPIYMIPPDAIN</sequence>
<evidence type="ECO:0000256" key="1">
    <source>
        <dbReference type="SAM" id="Phobius"/>
    </source>
</evidence>
<organism evidence="2 3">
    <name type="scientific">Cotia virus</name>
    <dbReference type="NCBI Taxonomy" id="39444"/>
    <lineage>
        <taxon>Viruses</taxon>
        <taxon>Varidnaviria</taxon>
        <taxon>Bamfordvirae</taxon>
        <taxon>Nucleocytoviricota</taxon>
        <taxon>Pokkesviricetes</taxon>
        <taxon>Chitovirales</taxon>
        <taxon>Poxviridae</taxon>
        <taxon>Chordopoxvirinae</taxon>
        <taxon>Oryzopoxvirus</taxon>
        <taxon>Oryzopoxvirus cotia</taxon>
    </lineage>
</organism>
<dbReference type="EMBL" id="KM595078">
    <property type="protein sequence ID" value="AIT70759.1"/>
    <property type="molecule type" value="Genomic_DNA"/>
</dbReference>
<keyword evidence="1" id="KW-0472">Membrane</keyword>
<proteinExistence type="predicted"/>
<protein>
    <submittedName>
        <fullName evidence="2">WV transmembrane phosphoprotein</fullName>
    </submittedName>
</protein>
<keyword evidence="1 2" id="KW-0812">Transmembrane</keyword>